<protein>
    <recommendedName>
        <fullName evidence="2">Transposable element P transposase-like GTP-binding insertion domain-containing protein</fullName>
    </recommendedName>
</protein>
<dbReference type="AlphaFoldDB" id="A0AAW1L5P1"/>
<evidence type="ECO:0000259" key="2">
    <source>
        <dbReference type="Pfam" id="PF21788"/>
    </source>
</evidence>
<keyword evidence="4" id="KW-1185">Reference proteome</keyword>
<evidence type="ECO:0000313" key="3">
    <source>
        <dbReference type="EMBL" id="KAK9728323.1"/>
    </source>
</evidence>
<proteinExistence type="predicted"/>
<sequence length="289" mass="33244">MLKQETERHCQQLNVENQHATNSRAIKMLKQETERHCQQLNVENRAQGYLIGGDELGNLQFVWKKGVQVASWTDVIKMYEMDIGDYDTKMLNKLTDQHIYPEKIRKMKVKNAAQVFSHRVSSVMIVFANKGDLNPSAADTVDLLLFVDKLFDSMNSISKFMPEEKILRCAVSCAVSANSLHINFWNEANNDYKENDTSNTMSLQDSDHDSRFSSTDDDNEDIVSDSLLQLGDFCLVKVFGTTPSSFRLYVSKSLDIEIGGYMGQFYKRHNQTTFLKIQKYHLYLTKTLF</sequence>
<gene>
    <name evidence="3" type="ORF">QE152_g18101</name>
</gene>
<evidence type="ECO:0000313" key="4">
    <source>
        <dbReference type="Proteomes" id="UP001458880"/>
    </source>
</evidence>
<dbReference type="Proteomes" id="UP001458880">
    <property type="component" value="Unassembled WGS sequence"/>
</dbReference>
<accession>A0AAW1L5P1</accession>
<comment type="caution">
    <text evidence="3">The sequence shown here is derived from an EMBL/GenBank/DDBJ whole genome shotgun (WGS) entry which is preliminary data.</text>
</comment>
<feature type="domain" description="Transposable element P transposase-like GTP-binding insertion" evidence="2">
    <location>
        <begin position="56"/>
        <end position="161"/>
    </location>
</feature>
<evidence type="ECO:0000256" key="1">
    <source>
        <dbReference type="SAM" id="MobiDB-lite"/>
    </source>
</evidence>
<feature type="region of interest" description="Disordered" evidence="1">
    <location>
        <begin position="196"/>
        <end position="217"/>
    </location>
</feature>
<organism evidence="3 4">
    <name type="scientific">Popillia japonica</name>
    <name type="common">Japanese beetle</name>
    <dbReference type="NCBI Taxonomy" id="7064"/>
    <lineage>
        <taxon>Eukaryota</taxon>
        <taxon>Metazoa</taxon>
        <taxon>Ecdysozoa</taxon>
        <taxon>Arthropoda</taxon>
        <taxon>Hexapoda</taxon>
        <taxon>Insecta</taxon>
        <taxon>Pterygota</taxon>
        <taxon>Neoptera</taxon>
        <taxon>Endopterygota</taxon>
        <taxon>Coleoptera</taxon>
        <taxon>Polyphaga</taxon>
        <taxon>Scarabaeiformia</taxon>
        <taxon>Scarabaeidae</taxon>
        <taxon>Rutelinae</taxon>
        <taxon>Popillia</taxon>
    </lineage>
</organism>
<name>A0AAW1L5P1_POPJA</name>
<dbReference type="InterPro" id="IPR048366">
    <property type="entry name" value="TNP-like_GBD"/>
</dbReference>
<dbReference type="Pfam" id="PF21788">
    <property type="entry name" value="TNP-like_GBD"/>
    <property type="match status" value="1"/>
</dbReference>
<dbReference type="EMBL" id="JASPKY010000171">
    <property type="protein sequence ID" value="KAK9728323.1"/>
    <property type="molecule type" value="Genomic_DNA"/>
</dbReference>
<reference evidence="3 4" key="1">
    <citation type="journal article" date="2024" name="BMC Genomics">
        <title>De novo assembly and annotation of Popillia japonica's genome with initial clues to its potential as an invasive pest.</title>
        <authorList>
            <person name="Cucini C."/>
            <person name="Boschi S."/>
            <person name="Funari R."/>
            <person name="Cardaioli E."/>
            <person name="Iannotti N."/>
            <person name="Marturano G."/>
            <person name="Paoli F."/>
            <person name="Bruttini M."/>
            <person name="Carapelli A."/>
            <person name="Frati F."/>
            <person name="Nardi F."/>
        </authorList>
    </citation>
    <scope>NUCLEOTIDE SEQUENCE [LARGE SCALE GENOMIC DNA]</scope>
    <source>
        <strain evidence="3">DMR45628</strain>
    </source>
</reference>